<gene>
    <name evidence="1" type="ORF">Anas_07846</name>
</gene>
<dbReference type="OrthoDB" id="10335838at2759"/>
<proteinExistence type="predicted"/>
<dbReference type="AlphaFoldDB" id="A0A5N5SZS7"/>
<dbReference type="Proteomes" id="UP000326759">
    <property type="component" value="Unassembled WGS sequence"/>
</dbReference>
<name>A0A5N5SZS7_9CRUS</name>
<keyword evidence="2" id="KW-1185">Reference proteome</keyword>
<sequence>VESTDFFPNELGLPTFAFGSIPVTFSFTSKKLPQKPGHTISNQYLVKASAIYTRGVGVYLPWSLKSHNAMIRSSIELNIPVGVTEKRSLGTEGPIHSYKTHFNIGFEKKFPALRLSKTPMTINISGFDPVNHSPVTNFVPIKKSDIQEKVISEVHPITGIKYDLNMRADTKSDFGLNDFRKFPKSKRISNDPKFAAKNSPKTFPSFAACL</sequence>
<organism evidence="1 2">
    <name type="scientific">Armadillidium nasatum</name>
    <dbReference type="NCBI Taxonomy" id="96803"/>
    <lineage>
        <taxon>Eukaryota</taxon>
        <taxon>Metazoa</taxon>
        <taxon>Ecdysozoa</taxon>
        <taxon>Arthropoda</taxon>
        <taxon>Crustacea</taxon>
        <taxon>Multicrustacea</taxon>
        <taxon>Malacostraca</taxon>
        <taxon>Eumalacostraca</taxon>
        <taxon>Peracarida</taxon>
        <taxon>Isopoda</taxon>
        <taxon>Oniscidea</taxon>
        <taxon>Crinocheta</taxon>
        <taxon>Armadillidiidae</taxon>
        <taxon>Armadillidium</taxon>
    </lineage>
</organism>
<dbReference type="EMBL" id="SEYY01017003">
    <property type="protein sequence ID" value="KAB7499733.1"/>
    <property type="molecule type" value="Genomic_DNA"/>
</dbReference>
<comment type="caution">
    <text evidence="1">The sequence shown here is derived from an EMBL/GenBank/DDBJ whole genome shotgun (WGS) entry which is preliminary data.</text>
</comment>
<evidence type="ECO:0000313" key="2">
    <source>
        <dbReference type="Proteomes" id="UP000326759"/>
    </source>
</evidence>
<feature type="non-terminal residue" evidence="1">
    <location>
        <position position="1"/>
    </location>
</feature>
<protein>
    <submittedName>
        <fullName evidence="1">Uncharacterized protein</fullName>
    </submittedName>
</protein>
<reference evidence="1 2" key="1">
    <citation type="journal article" date="2019" name="PLoS Biol.">
        <title>Sex chromosomes control vertical transmission of feminizing Wolbachia symbionts in an isopod.</title>
        <authorList>
            <person name="Becking T."/>
            <person name="Chebbi M.A."/>
            <person name="Giraud I."/>
            <person name="Moumen B."/>
            <person name="Laverre T."/>
            <person name="Caubet Y."/>
            <person name="Peccoud J."/>
            <person name="Gilbert C."/>
            <person name="Cordaux R."/>
        </authorList>
    </citation>
    <scope>NUCLEOTIDE SEQUENCE [LARGE SCALE GENOMIC DNA]</scope>
    <source>
        <strain evidence="1">ANa2</strain>
        <tissue evidence="1">Whole body excluding digestive tract and cuticle</tissue>
    </source>
</reference>
<accession>A0A5N5SZS7</accession>
<evidence type="ECO:0000313" key="1">
    <source>
        <dbReference type="EMBL" id="KAB7499733.1"/>
    </source>
</evidence>